<dbReference type="SUPFAM" id="SSF48371">
    <property type="entry name" value="ARM repeat"/>
    <property type="match status" value="1"/>
</dbReference>
<dbReference type="InterPro" id="IPR021097">
    <property type="entry name" value="CPH_domain"/>
</dbReference>
<evidence type="ECO:0000256" key="8">
    <source>
        <dbReference type="ARBA" id="ARBA00022833"/>
    </source>
</evidence>
<dbReference type="InterPro" id="IPR011989">
    <property type="entry name" value="ARM-like"/>
</dbReference>
<evidence type="ECO:0000256" key="9">
    <source>
        <dbReference type="PROSITE-ProRule" id="PRU00330"/>
    </source>
</evidence>
<dbReference type="SUPFAM" id="SSF75632">
    <property type="entry name" value="Cullin homology domain"/>
    <property type="match status" value="1"/>
</dbReference>
<dbReference type="Gene3D" id="1.20.1310.10">
    <property type="entry name" value="Cullin Repeats"/>
    <property type="match status" value="1"/>
</dbReference>
<dbReference type="InterPro" id="IPR045093">
    <property type="entry name" value="Cullin"/>
</dbReference>
<dbReference type="Gene3D" id="1.25.10.10">
    <property type="entry name" value="Leucine-rich Repeat Variant"/>
    <property type="match status" value="1"/>
</dbReference>
<dbReference type="Pfam" id="PF10557">
    <property type="entry name" value="Cullin_Nedd8"/>
    <property type="match status" value="1"/>
</dbReference>
<dbReference type="Pfam" id="PF11515">
    <property type="entry name" value="Cul7"/>
    <property type="match status" value="1"/>
</dbReference>
<feature type="domain" description="RING-type" evidence="14">
    <location>
        <begin position="1886"/>
        <end position="2102"/>
    </location>
</feature>
<dbReference type="InterPro" id="IPR036388">
    <property type="entry name" value="WH-like_DNA-bd_sf"/>
</dbReference>
<reference evidence="15" key="1">
    <citation type="submission" date="2023-03" db="EMBL/GenBank/DDBJ databases">
        <authorList>
            <person name="Steffen K."/>
            <person name="Cardenas P."/>
        </authorList>
    </citation>
    <scope>NUCLEOTIDE SEQUENCE</scope>
</reference>
<feature type="domain" description="Cullin family profile" evidence="12">
    <location>
        <begin position="1296"/>
        <end position="1561"/>
    </location>
</feature>
<evidence type="ECO:0000313" key="15">
    <source>
        <dbReference type="EMBL" id="CAI8007076.1"/>
    </source>
</evidence>
<dbReference type="PROSITE" id="PS51873">
    <property type="entry name" value="TRIAD"/>
    <property type="match status" value="1"/>
</dbReference>
<dbReference type="PROSITE" id="PS51284">
    <property type="entry name" value="DOC"/>
    <property type="match status" value="1"/>
</dbReference>
<dbReference type="GO" id="GO:0031625">
    <property type="term" value="F:ubiquitin protein ligase binding"/>
    <property type="evidence" value="ECO:0007669"/>
    <property type="project" value="InterPro"/>
</dbReference>
<evidence type="ECO:0000256" key="1">
    <source>
        <dbReference type="ARBA" id="ARBA00004496"/>
    </source>
</evidence>
<keyword evidence="2" id="KW-0963">Cytoplasm</keyword>
<gene>
    <name evidence="15" type="ORF">GBAR_LOCUS5031</name>
</gene>
<proteinExistence type="inferred from homology"/>
<dbReference type="InterPro" id="IPR002867">
    <property type="entry name" value="IBR_dom"/>
</dbReference>
<evidence type="ECO:0000256" key="10">
    <source>
        <dbReference type="RuleBase" id="RU003829"/>
    </source>
</evidence>
<comment type="subcellular location">
    <subcellularLocation>
        <location evidence="1">Cytoplasm</location>
    </subcellularLocation>
</comment>
<keyword evidence="5" id="KW-0677">Repeat</keyword>
<dbReference type="SMART" id="SM01337">
    <property type="entry name" value="APC10"/>
    <property type="match status" value="1"/>
</dbReference>
<feature type="compositionally biased region" description="Acidic residues" evidence="11">
    <location>
        <begin position="1753"/>
        <end position="1776"/>
    </location>
</feature>
<accession>A0AA35W7N6</accession>
<evidence type="ECO:0000256" key="7">
    <source>
        <dbReference type="ARBA" id="ARBA00022786"/>
    </source>
</evidence>
<sequence>MTPPPPCLLLAGDDKTLQRLRDFEVFDAQFDLLAELFFVFNWFEGTLLEEYQKTIQRALKGVSIFTGTMPTAEALAPRRKKKKVYKTRADFGTDDKYGNYVKNTLRQGMRVKARGSYESVSEGDYGVYRQTNNGHPPAQFAWDGLGGDTYWLWWHQVEILPPISFDNEDDDPATIAYQRPLKQPYVMRSLDWPTDVSLSQVPVSQPFWWEVLCLANTDPELVETVVSIIRLPHIKTLADLVSYTPTHAQCAQILEAMERSAPFLAREPLSVKELSQFREKYSDPTQEIAVANDNPDEQDKALAGPYRLVAPYLDPYDQEDPIHSYLPHDIPNFEDMLQGSRKEIEQLFRTEFEGKFPQSRRMLETLAKEGLEDAPQNFLRTVSGYLKYRREDQDPVMQLRSLEHRQDGTMALITQVREALEKHVAEHPTSARVATHGLRAYRSGVQAINVDSERQAACTSGLFNQFLRLVKMSPTSCKLQCVGVDCFFHLMGGFSIFASVPHPQSGRKTVGGVSEATKAIVIGTLESLVTSDGEEGGLRVIVSALATIVDCYNMEMGPIEKKNCVYAVRHGLFILAGLLKDCELQQKMVGWGIPDLLYNVKTKFPEFSTKKDVCALIVEFSPECGHMKDMLDRDDFGSEEARKALVKEMLSVIKALRRSEDIYSRNPLPRLLRIMDRDMTSNDMFLRPGVTFARAFLKNKGVFYLTQAMDANKSATFTENALTILGSLIKVDEETAAHVVMQGGLRAVSTCMHTFPGNKPIQRLCLNVLEALSKDSDHVTVMYHVNLLPALKNVREKYPDDFDLTDVAFAMNELIEANKLTEAERNQKIIRIIFAGMMEMMLNSVEDSRRAWSPLFVPKFSAFVKYLSAGSGGGLSMALRDNCWEKTEVSSNSHRSSRILDNDSSTYWESTGRNGSHWLRLYMKRGLIIKKLCMDVNPSDSSYMPQRITVQGGVAADHVEDLSTVYIPSTFLGEFELLKNCKKHYPVIVLRIKRSQQGGIDVRVRRITCETTRTSLWSLFGDLFSVRTKLFYNIQVQTWLNDPSLTSLDVFDRMNAVVLHEQLFADHFLMTPAARYSLGQSLRVALITPLIDKFTVTQVEGGEKGSSLPTLMNDYVSQMQPPVATQWQALVASTTVEQLEADTSAFASQSFDFVGGQKRLIQMSRIRRMCRLLVDCDMNTPTRRAMELGIEPNTADLRTLIGLVGGGEKGVVQSGDSITAIAFCWRDLVKARVTGVVNRFDQYDSPQALAADLVSVYDQLKQAMLELFGGHSTFALSLKEGFSNAFRSLNEMQGLRFCEILCRCIDSLMNTACRDAARFQSVGEHQREAMLMHFAEPLQFIHNLDIAHVFEHYYRRHLAARLLRGRSVSMTLEKRLVQTFSHCFPHKYPRQMLQDLEESGSLMDRFCDSELLESLDQMIIQTASSNMSQKVMDLAMRSSFYRQRRLQVSILNACFWPLRHHPMPSPSSLPKPLDSFCDEYQKFFNAAHENAVKQHERARKLHWTLHGWASVQYSGLNLSVTTVQMIVLLFFNSAETLTMKTLHDSTLIDYSDLSDALLGLTAKRQSVLLHTHNLGSAPPPSELPPGDNVATADAPLPNTHFRPSSVFTINEAFPMEVGRSQESNIVLFHEVKKINRKKGPSHTRAERILDLTHILERRRTIMDAGIIRIMKKEKEIAVNSLAIKIIKACGTGRFSDRQIEFGKFEVEVRDVCSRVERLIGDGYLKRTKNNPQTVAYVPDPDSQPETAAKEGEGEGEEEREKEETMEQEIGEGEEEEKSVRKRPTSGGGSPAVKKNKRRKEEGAQLLKALLSSPSMTVDKVEEKMVGELDSLTQILHVERPLLEALLVHSKWNHNQLLRQYLENSTTVMKEAGLGDGDGAEPPPADSQVTCPACLKQKNVAESMWLSCNHVCCKTCWERHLRTELEAGHALSSACLVENCPARTTRAFFAAVLGEDSEEFKKYNSAVIDSYIESNPQLTWCRNPAQCDQILSRGEGVNSGTCRKCKWCSCFLCKYKEGHPPASCEDIEKWIKEGGYHDGMDQQAKTKHLKTLTVKKCPACQAQVEKHDGSLCQTCKCGMKFCWKCVRPWKPLHSDYSNCSFKFGANARQHRKLNDYNERVTNSYKSRDFAMRLCDIMTSIGEAVPMKTLSFVNDGCELLVQCHKMMIWATIAEYYTPQDGTAYLTFLVDDLDANTTALQTFLENVLLRGEDMATSLRSIRERRLLRNYRLVSKIENTMNKFLIGFQHSFKLGDPSAEVPASAMAKLNPILQEVEPVYSEDETEDENEEERQDDDNLSCVYSDDGSQDLPSDVEWGNEFEEDLGMYSYF</sequence>
<dbReference type="SMART" id="SM00647">
    <property type="entry name" value="IBR"/>
    <property type="match status" value="2"/>
</dbReference>
<keyword evidence="6" id="KW-0863">Zinc-finger</keyword>
<evidence type="ECO:0000259" key="13">
    <source>
        <dbReference type="PROSITE" id="PS51284"/>
    </source>
</evidence>
<keyword evidence="7" id="KW-0833">Ubl conjugation pathway</keyword>
<comment type="similarity">
    <text evidence="9 10">Belongs to the cullin family.</text>
</comment>
<dbReference type="Pfam" id="PF03256">
    <property type="entry name" value="ANAPC10"/>
    <property type="match status" value="1"/>
</dbReference>
<dbReference type="Gene3D" id="3.30.40.10">
    <property type="entry name" value="Zinc/RING finger domain, C3HC4 (zinc finger)"/>
    <property type="match status" value="1"/>
</dbReference>
<dbReference type="InterPro" id="IPR059120">
    <property type="entry name" value="Cullin-like_AB"/>
</dbReference>
<dbReference type="EMBL" id="CASHTH010000744">
    <property type="protein sequence ID" value="CAI8007076.1"/>
    <property type="molecule type" value="Genomic_DNA"/>
</dbReference>
<dbReference type="Pfam" id="PF26557">
    <property type="entry name" value="Cullin_AB"/>
    <property type="match status" value="1"/>
</dbReference>
<dbReference type="InterPro" id="IPR013083">
    <property type="entry name" value="Znf_RING/FYVE/PHD"/>
</dbReference>
<dbReference type="InterPro" id="IPR001373">
    <property type="entry name" value="Cullin_N"/>
</dbReference>
<dbReference type="Gene3D" id="1.10.10.10">
    <property type="entry name" value="Winged helix-like DNA-binding domain superfamily/Winged helix DNA-binding domain"/>
    <property type="match status" value="1"/>
</dbReference>
<evidence type="ECO:0000256" key="2">
    <source>
        <dbReference type="ARBA" id="ARBA00022490"/>
    </source>
</evidence>
<feature type="region of interest" description="Disordered" evidence="11">
    <location>
        <begin position="1730"/>
        <end position="1800"/>
    </location>
</feature>
<dbReference type="SMART" id="SM00182">
    <property type="entry name" value="CULLIN"/>
    <property type="match status" value="1"/>
</dbReference>
<dbReference type="PROSITE" id="PS50069">
    <property type="entry name" value="CULLIN_2"/>
    <property type="match status" value="1"/>
</dbReference>
<organism evidence="15 16">
    <name type="scientific">Geodia barretti</name>
    <name type="common">Barrett's horny sponge</name>
    <dbReference type="NCBI Taxonomy" id="519541"/>
    <lineage>
        <taxon>Eukaryota</taxon>
        <taxon>Metazoa</taxon>
        <taxon>Porifera</taxon>
        <taxon>Demospongiae</taxon>
        <taxon>Heteroscleromorpha</taxon>
        <taxon>Tetractinellida</taxon>
        <taxon>Astrophorina</taxon>
        <taxon>Geodiidae</taxon>
        <taxon>Geodia</taxon>
    </lineage>
</organism>
<dbReference type="SUPFAM" id="SSF57850">
    <property type="entry name" value="RING/U-box"/>
    <property type="match status" value="3"/>
</dbReference>
<dbReference type="InterPro" id="IPR036390">
    <property type="entry name" value="WH_DNA-bd_sf"/>
</dbReference>
<keyword evidence="16" id="KW-1185">Reference proteome</keyword>
<dbReference type="SMART" id="SM00884">
    <property type="entry name" value="Cullin_Nedd8"/>
    <property type="match status" value="1"/>
</dbReference>
<evidence type="ECO:0000256" key="11">
    <source>
        <dbReference type="SAM" id="MobiDB-lite"/>
    </source>
</evidence>
<dbReference type="Proteomes" id="UP001174909">
    <property type="component" value="Unassembled WGS sequence"/>
</dbReference>
<evidence type="ECO:0000256" key="4">
    <source>
        <dbReference type="ARBA" id="ARBA00022723"/>
    </source>
</evidence>
<feature type="region of interest" description="Disordered" evidence="11">
    <location>
        <begin position="2274"/>
        <end position="2312"/>
    </location>
</feature>
<dbReference type="Gene3D" id="2.30.30.30">
    <property type="match status" value="1"/>
</dbReference>
<dbReference type="InterPro" id="IPR008979">
    <property type="entry name" value="Galactose-bd-like_sf"/>
</dbReference>
<comment type="caution">
    <text evidence="15">The sequence shown here is derived from an EMBL/GenBank/DDBJ whole genome shotgun (WGS) entry which is preliminary data.</text>
</comment>
<keyword evidence="3" id="KW-0808">Transferase</keyword>
<keyword evidence="4" id="KW-0479">Metal-binding</keyword>
<evidence type="ECO:0000259" key="14">
    <source>
        <dbReference type="PROSITE" id="PS51873"/>
    </source>
</evidence>
<keyword evidence="8" id="KW-0862">Zinc</keyword>
<evidence type="ECO:0000259" key="12">
    <source>
        <dbReference type="PROSITE" id="PS50069"/>
    </source>
</evidence>
<dbReference type="PANTHER" id="PTHR22771:SF4">
    <property type="entry name" value="CULLIN 7-RELATED"/>
    <property type="match status" value="1"/>
</dbReference>
<name>A0AA35W7N6_GEOBA</name>
<dbReference type="Gene3D" id="2.60.120.260">
    <property type="entry name" value="Galactose-binding domain-like"/>
    <property type="match status" value="1"/>
</dbReference>
<dbReference type="GO" id="GO:0005737">
    <property type="term" value="C:cytoplasm"/>
    <property type="evidence" value="ECO:0007669"/>
    <property type="project" value="UniProtKB-SubCell"/>
</dbReference>
<dbReference type="Pfam" id="PF00888">
    <property type="entry name" value="Cullin"/>
    <property type="match status" value="1"/>
</dbReference>
<feature type="compositionally biased region" description="Acidic residues" evidence="11">
    <location>
        <begin position="2276"/>
        <end position="2294"/>
    </location>
</feature>
<dbReference type="GO" id="GO:0016740">
    <property type="term" value="F:transferase activity"/>
    <property type="evidence" value="ECO:0007669"/>
    <property type="project" value="UniProtKB-KW"/>
</dbReference>
<dbReference type="SUPFAM" id="SSF46785">
    <property type="entry name" value="Winged helix' DNA-binding domain"/>
    <property type="match status" value="1"/>
</dbReference>
<dbReference type="InterPro" id="IPR014722">
    <property type="entry name" value="Rib_uL2_dom2"/>
</dbReference>
<dbReference type="InterPro" id="IPR004939">
    <property type="entry name" value="APC_su10/DOC_dom"/>
</dbReference>
<dbReference type="GO" id="GO:0008270">
    <property type="term" value="F:zinc ion binding"/>
    <property type="evidence" value="ECO:0007669"/>
    <property type="project" value="UniProtKB-KW"/>
</dbReference>
<feature type="domain" description="DOC" evidence="13">
    <location>
        <begin position="857"/>
        <end position="1036"/>
    </location>
</feature>
<dbReference type="Gene3D" id="1.20.120.1750">
    <property type="match status" value="1"/>
</dbReference>
<dbReference type="InterPro" id="IPR019559">
    <property type="entry name" value="Cullin_neddylation_domain"/>
</dbReference>
<dbReference type="SUPFAM" id="SSF49785">
    <property type="entry name" value="Galactose-binding domain-like"/>
    <property type="match status" value="1"/>
</dbReference>
<dbReference type="InterPro" id="IPR044066">
    <property type="entry name" value="TRIAD_supradom"/>
</dbReference>
<evidence type="ECO:0000256" key="3">
    <source>
        <dbReference type="ARBA" id="ARBA00022679"/>
    </source>
</evidence>
<dbReference type="SUPFAM" id="SSF63748">
    <property type="entry name" value="Tudor/PWWP/MBT"/>
    <property type="match status" value="1"/>
</dbReference>
<dbReference type="InterPro" id="IPR016158">
    <property type="entry name" value="Cullin_homology"/>
</dbReference>
<dbReference type="InterPro" id="IPR036317">
    <property type="entry name" value="Cullin_homology_sf"/>
</dbReference>
<dbReference type="InterPro" id="IPR016024">
    <property type="entry name" value="ARM-type_fold"/>
</dbReference>
<dbReference type="GO" id="GO:0006511">
    <property type="term" value="P:ubiquitin-dependent protein catabolic process"/>
    <property type="evidence" value="ECO:0007669"/>
    <property type="project" value="InterPro"/>
</dbReference>
<evidence type="ECO:0000256" key="6">
    <source>
        <dbReference type="ARBA" id="ARBA00022771"/>
    </source>
</evidence>
<dbReference type="PANTHER" id="PTHR22771">
    <property type="entry name" value="CULLIN AND GALACTOSE-BINDING DOMAIN-CONTAINING"/>
    <property type="match status" value="1"/>
</dbReference>
<dbReference type="Gene3D" id="3.30.230.130">
    <property type="entry name" value="Cullin, Chain C, Domain 2"/>
    <property type="match status" value="1"/>
</dbReference>
<evidence type="ECO:0000313" key="16">
    <source>
        <dbReference type="Proteomes" id="UP001174909"/>
    </source>
</evidence>
<protein>
    <submittedName>
        <fullName evidence="15">Cullin-9</fullName>
    </submittedName>
</protein>
<dbReference type="Pfam" id="PF01485">
    <property type="entry name" value="IBR"/>
    <property type="match status" value="1"/>
</dbReference>
<evidence type="ECO:0000256" key="5">
    <source>
        <dbReference type="ARBA" id="ARBA00022737"/>
    </source>
</evidence>